<sequence length="211" mass="23787">MKKQERIESDRYTAVEYQQFTASPKIRRTMKLAGMLCLPFILPLAIASRRSDFIFRTISELLSLLPYLFGTIIRYQFYRHTLTHCGENVVISFGTIFLYRDIAIGDHVLIGMYNTIHYCDFGSFVLTADGCRFLSGAKYHNFERTDCPMALQGGQLRRIIISDDCWIGANAIILNDLGTGSIVGAGAVVTKPVEPYTIVAGNPATLIRRRF</sequence>
<gene>
    <name evidence="2" type="ORF">K4A83_06655</name>
</gene>
<dbReference type="Pfam" id="PF14602">
    <property type="entry name" value="Hexapep_2"/>
    <property type="match status" value="1"/>
</dbReference>
<dbReference type="Gene3D" id="2.160.10.10">
    <property type="entry name" value="Hexapeptide repeat proteins"/>
    <property type="match status" value="1"/>
</dbReference>
<keyword evidence="1" id="KW-0812">Transmembrane</keyword>
<reference evidence="2 3" key="1">
    <citation type="submission" date="2021-08" db="EMBL/GenBank/DDBJ databases">
        <title>Draft genome sequence of Spirulina subsalsa with high tolerance to salinity and hype-accumulation of phycocyanin.</title>
        <authorList>
            <person name="Pei H."/>
            <person name="Jiang L."/>
        </authorList>
    </citation>
    <scope>NUCLEOTIDE SEQUENCE [LARGE SCALE GENOMIC DNA]</scope>
    <source>
        <strain evidence="2 3">FACHB-351</strain>
    </source>
</reference>
<dbReference type="InterPro" id="IPR011004">
    <property type="entry name" value="Trimer_LpxA-like_sf"/>
</dbReference>
<comment type="caution">
    <text evidence="2">The sequence shown here is derived from an EMBL/GenBank/DDBJ whole genome shotgun (WGS) entry which is preliminary data.</text>
</comment>
<feature type="transmembrane region" description="Helical" evidence="1">
    <location>
        <begin position="53"/>
        <end position="73"/>
    </location>
</feature>
<organism evidence="2 3">
    <name type="scientific">Spirulina subsalsa FACHB-351</name>
    <dbReference type="NCBI Taxonomy" id="234711"/>
    <lineage>
        <taxon>Bacteria</taxon>
        <taxon>Bacillati</taxon>
        <taxon>Cyanobacteriota</taxon>
        <taxon>Cyanophyceae</taxon>
        <taxon>Spirulinales</taxon>
        <taxon>Spirulinaceae</taxon>
        <taxon>Spirulina</taxon>
    </lineage>
</organism>
<dbReference type="EMBL" id="JAIHOM010000024">
    <property type="protein sequence ID" value="MCW6035952.1"/>
    <property type="molecule type" value="Genomic_DNA"/>
</dbReference>
<dbReference type="PANTHER" id="PTHR43300">
    <property type="entry name" value="ACETYLTRANSFERASE"/>
    <property type="match status" value="1"/>
</dbReference>
<dbReference type="RefSeq" id="WP_265263681.1">
    <property type="nucleotide sequence ID" value="NZ_JAIHOM010000024.1"/>
</dbReference>
<dbReference type="InterPro" id="IPR050179">
    <property type="entry name" value="Trans_hexapeptide_repeat"/>
</dbReference>
<evidence type="ECO:0008006" key="4">
    <source>
        <dbReference type="Google" id="ProtNLM"/>
    </source>
</evidence>
<evidence type="ECO:0000313" key="3">
    <source>
        <dbReference type="Proteomes" id="UP001526426"/>
    </source>
</evidence>
<protein>
    <recommendedName>
        <fullName evidence="4">Acetyltransferase</fullName>
    </recommendedName>
</protein>
<evidence type="ECO:0000256" key="1">
    <source>
        <dbReference type="SAM" id="Phobius"/>
    </source>
</evidence>
<keyword evidence="1" id="KW-1133">Transmembrane helix</keyword>
<accession>A0ABT3L436</accession>
<keyword evidence="1" id="KW-0472">Membrane</keyword>
<name>A0ABT3L436_9CYAN</name>
<keyword evidence="3" id="KW-1185">Reference proteome</keyword>
<dbReference type="SUPFAM" id="SSF51161">
    <property type="entry name" value="Trimeric LpxA-like enzymes"/>
    <property type="match status" value="1"/>
</dbReference>
<feature type="transmembrane region" description="Helical" evidence="1">
    <location>
        <begin position="29"/>
        <end position="47"/>
    </location>
</feature>
<dbReference type="InterPro" id="IPR001451">
    <property type="entry name" value="Hexapep"/>
</dbReference>
<dbReference type="Proteomes" id="UP001526426">
    <property type="component" value="Unassembled WGS sequence"/>
</dbReference>
<evidence type="ECO:0000313" key="2">
    <source>
        <dbReference type="EMBL" id="MCW6035952.1"/>
    </source>
</evidence>
<proteinExistence type="predicted"/>
<dbReference type="PANTHER" id="PTHR43300:SF11">
    <property type="entry name" value="ACETYLTRANSFERASE RV3034C-RELATED"/>
    <property type="match status" value="1"/>
</dbReference>